<dbReference type="Proteomes" id="UP000189911">
    <property type="component" value="Chromosome E"/>
</dbReference>
<feature type="compositionally biased region" description="Basic and acidic residues" evidence="1">
    <location>
        <begin position="409"/>
        <end position="421"/>
    </location>
</feature>
<evidence type="ECO:0000256" key="1">
    <source>
        <dbReference type="SAM" id="MobiDB-lite"/>
    </source>
</evidence>
<evidence type="ECO:0000313" key="3">
    <source>
        <dbReference type="Proteomes" id="UP000189911"/>
    </source>
</evidence>
<sequence length="444" mass="50078">MPYPFLEEQTTFDHRSSLLSGKPPDPPQMAQLNTTSTGAPTVSNSGSNNTKLGQSQDLTDTPEIEPLLNLYYPMATANPDPHHYDRPYTSSVFSFSTASPTSMYDMDFYSSTFASRPGTGNLVESQSRPSAPNNNIPSQVQIPKDPVTFYSTLLELNRLPNTQNFTNPPQSSSSSVINPIIHNGPDRSVDNYQHSSLNVQHRGSNGWDFAQMGLPNVNTNLNINTHGSNDFEDGSHRGSNHDEYEAEDDADDEDADNSDLDQHGHFSHQRRFSSSRTSSSSALAMQMSNGSYSINNNNINSRKVSDSRLSAQGLAEVLNLNSAEEALRRERFILDIFERELHYPLGYKTWVRDTSKEYRTQLLDQLYHRVIQTYPEYDKPVLETIIRRATYYMMQSRLRRERRAKAKQKRDQDRGDRDAKDAGNQSTDMGFTHQTGNTGSAFMM</sequence>
<dbReference type="OrthoDB" id="4096434at2759"/>
<feature type="compositionally biased region" description="Polar residues" evidence="1">
    <location>
        <begin position="424"/>
        <end position="444"/>
    </location>
</feature>
<proteinExistence type="predicted"/>
<organism evidence="2 3">
    <name type="scientific">Lachancea nothofagi CBS 11611</name>
    <dbReference type="NCBI Taxonomy" id="1266666"/>
    <lineage>
        <taxon>Eukaryota</taxon>
        <taxon>Fungi</taxon>
        <taxon>Dikarya</taxon>
        <taxon>Ascomycota</taxon>
        <taxon>Saccharomycotina</taxon>
        <taxon>Saccharomycetes</taxon>
        <taxon>Saccharomycetales</taxon>
        <taxon>Saccharomycetaceae</taxon>
        <taxon>Lachancea</taxon>
    </lineage>
</organism>
<protein>
    <submittedName>
        <fullName evidence="2">LANO_0E06986g1_1</fullName>
    </submittedName>
</protein>
<accession>A0A1G4JU97</accession>
<evidence type="ECO:0000313" key="2">
    <source>
        <dbReference type="EMBL" id="SCU94506.1"/>
    </source>
</evidence>
<feature type="compositionally biased region" description="Acidic residues" evidence="1">
    <location>
        <begin position="244"/>
        <end position="259"/>
    </location>
</feature>
<feature type="compositionally biased region" description="Basic and acidic residues" evidence="1">
    <location>
        <begin position="233"/>
        <end position="243"/>
    </location>
</feature>
<dbReference type="AlphaFoldDB" id="A0A1G4JU97"/>
<gene>
    <name evidence="2" type="ORF">LANO_0E06986G</name>
</gene>
<feature type="compositionally biased region" description="Polar residues" evidence="1">
    <location>
        <begin position="161"/>
        <end position="177"/>
    </location>
</feature>
<feature type="region of interest" description="Disordered" evidence="1">
    <location>
        <begin position="220"/>
        <end position="283"/>
    </location>
</feature>
<dbReference type="EMBL" id="LT598451">
    <property type="protein sequence ID" value="SCU94506.1"/>
    <property type="molecule type" value="Genomic_DNA"/>
</dbReference>
<feature type="region of interest" description="Disordered" evidence="1">
    <location>
        <begin position="161"/>
        <end position="192"/>
    </location>
</feature>
<name>A0A1G4JU97_9SACH</name>
<reference evidence="3" key="1">
    <citation type="submission" date="2016-03" db="EMBL/GenBank/DDBJ databases">
        <authorList>
            <person name="Devillers Hugo."/>
        </authorList>
    </citation>
    <scope>NUCLEOTIDE SEQUENCE [LARGE SCALE GENOMIC DNA]</scope>
</reference>
<keyword evidence="3" id="KW-1185">Reference proteome</keyword>
<feature type="compositionally biased region" description="Basic residues" evidence="1">
    <location>
        <begin position="399"/>
        <end position="408"/>
    </location>
</feature>
<feature type="region of interest" description="Disordered" evidence="1">
    <location>
        <begin position="1"/>
        <end position="59"/>
    </location>
</feature>
<feature type="region of interest" description="Disordered" evidence="1">
    <location>
        <begin position="399"/>
        <end position="444"/>
    </location>
</feature>
<feature type="compositionally biased region" description="Polar residues" evidence="1">
    <location>
        <begin position="30"/>
        <end position="59"/>
    </location>
</feature>